<dbReference type="GO" id="GO:0070573">
    <property type="term" value="F:metallodipeptidase activity"/>
    <property type="evidence" value="ECO:0007669"/>
    <property type="project" value="InterPro"/>
</dbReference>
<dbReference type="EMBL" id="FNKB01000001">
    <property type="protein sequence ID" value="SDQ27472.1"/>
    <property type="molecule type" value="Genomic_DNA"/>
</dbReference>
<accession>A0A1H0ZJB7</accession>
<dbReference type="InterPro" id="IPR032466">
    <property type="entry name" value="Metal_Hydrolase"/>
</dbReference>
<dbReference type="Gene3D" id="3.20.20.140">
    <property type="entry name" value="Metal-dependent hydrolases"/>
    <property type="match status" value="1"/>
</dbReference>
<dbReference type="Proteomes" id="UP000182690">
    <property type="component" value="Unassembled WGS sequence"/>
</dbReference>
<evidence type="ECO:0000313" key="2">
    <source>
        <dbReference type="Proteomes" id="UP000182690"/>
    </source>
</evidence>
<proteinExistence type="predicted"/>
<dbReference type="PANTHER" id="PTHR10443:SF12">
    <property type="entry name" value="DIPEPTIDASE"/>
    <property type="match status" value="1"/>
</dbReference>
<dbReference type="STRING" id="1079994.SAMN04488565_1811"/>
<name>A0A1H0ZJB7_9MICO</name>
<dbReference type="Pfam" id="PF01244">
    <property type="entry name" value="Peptidase_M19"/>
    <property type="match status" value="1"/>
</dbReference>
<dbReference type="GO" id="GO:0006508">
    <property type="term" value="P:proteolysis"/>
    <property type="evidence" value="ECO:0007669"/>
    <property type="project" value="InterPro"/>
</dbReference>
<organism evidence="1 2">
    <name type="scientific">Leucobacter chromiiresistens</name>
    <dbReference type="NCBI Taxonomy" id="1079994"/>
    <lineage>
        <taxon>Bacteria</taxon>
        <taxon>Bacillati</taxon>
        <taxon>Actinomycetota</taxon>
        <taxon>Actinomycetes</taxon>
        <taxon>Micrococcales</taxon>
        <taxon>Microbacteriaceae</taxon>
        <taxon>Leucobacter</taxon>
    </lineage>
</organism>
<dbReference type="PROSITE" id="PS51365">
    <property type="entry name" value="RENAL_DIPEPTIDASE_2"/>
    <property type="match status" value="1"/>
</dbReference>
<gene>
    <name evidence="1" type="ORF">SAMN04488565_1811</name>
</gene>
<dbReference type="PANTHER" id="PTHR10443">
    <property type="entry name" value="MICROSOMAL DIPEPTIDASE"/>
    <property type="match status" value="1"/>
</dbReference>
<protein>
    <submittedName>
        <fullName evidence="1">Zn-dependent dipeptidase, dipeptidase homolog</fullName>
    </submittedName>
</protein>
<evidence type="ECO:0000313" key="1">
    <source>
        <dbReference type="EMBL" id="SDQ27472.1"/>
    </source>
</evidence>
<dbReference type="SUPFAM" id="SSF51556">
    <property type="entry name" value="Metallo-dependent hydrolases"/>
    <property type="match status" value="1"/>
</dbReference>
<dbReference type="InterPro" id="IPR008257">
    <property type="entry name" value="Pept_M19"/>
</dbReference>
<dbReference type="eggNOG" id="COG2355">
    <property type="taxonomic scope" value="Bacteria"/>
</dbReference>
<dbReference type="OrthoDB" id="9804920at2"/>
<dbReference type="RefSeq" id="WP_010157472.1">
    <property type="nucleotide sequence ID" value="NZ_FNKB01000001.1"/>
</dbReference>
<reference evidence="1 2" key="1">
    <citation type="submission" date="2016-10" db="EMBL/GenBank/DDBJ databases">
        <authorList>
            <person name="de Groot N.N."/>
        </authorList>
    </citation>
    <scope>NUCLEOTIDE SEQUENCE [LARGE SCALE GENOMIC DNA]</scope>
    <source>
        <strain evidence="1 2">DSM 22788</strain>
    </source>
</reference>
<dbReference type="AlphaFoldDB" id="A0A1H0ZJB7"/>
<sequence length="328" mass="36460">MIYVDSLLCSPLETERPGNRPSLEEVAAGGLGAITVTVGFWEDATESMDQIVKWRNMAEDNADLVEIAYRADDIRRIAESGRTAIILGFQNVSFLQGRLGYVELFARMGTRVGQLTYNIQNDLGGSCYEPHDSGLSRYGRYVVQEMNRCGMVIDLSHVGEQTTLDAIEASGEPVAITHANPASLAPHPRNKSDRVLDALRERDGMIGVSVYRNLVGEYTTPQRWSELVAWTVDRVGIERVGIGTDLDQNGGFAYVEWMRQGRWAREIQYGASGPSAPGPTPPLDWFSTPAQFPNAEVCLRERGFAEAEVAAIMGENWLRFYDTVFREL</sequence>